<dbReference type="SUPFAM" id="SSF56645">
    <property type="entry name" value="Acyl-CoA dehydrogenase NM domain-like"/>
    <property type="match status" value="1"/>
</dbReference>
<dbReference type="InterPro" id="IPR046373">
    <property type="entry name" value="Acyl-CoA_Oxase/DH_mid-dom_sf"/>
</dbReference>
<sequence length="165" mass="18108">MTHHTNAHQPFNEFLEDFKSRLHHTLHNRADLNNLSAERGLPPFVLREILSTNPFSAFVPTSLGGRGGLASESMAVISAASYESLALSLMFGINYALFLQPFAKYGNEAVKPSVFDRVLGEQAMGGLMITEPECGSDALNVQTSHVHELDEYHIRGTKHWGGLTG</sequence>
<dbReference type="Gene3D" id="2.40.110.10">
    <property type="entry name" value="Butyryl-CoA Dehydrogenase, subunit A, domain 2"/>
    <property type="match status" value="1"/>
</dbReference>
<dbReference type="InterPro" id="IPR013786">
    <property type="entry name" value="AcylCoA_DH/ox_N"/>
</dbReference>
<proteinExistence type="predicted"/>
<dbReference type="Pfam" id="PF02771">
    <property type="entry name" value="Acyl-CoA_dh_N"/>
    <property type="match status" value="1"/>
</dbReference>
<dbReference type="EMBL" id="UINC01064724">
    <property type="protein sequence ID" value="SVB93664.1"/>
    <property type="molecule type" value="Genomic_DNA"/>
</dbReference>
<feature type="non-terminal residue" evidence="2">
    <location>
        <position position="165"/>
    </location>
</feature>
<evidence type="ECO:0000313" key="2">
    <source>
        <dbReference type="EMBL" id="SVB93664.1"/>
    </source>
</evidence>
<dbReference type="InterPro" id="IPR009100">
    <property type="entry name" value="AcylCoA_DH/oxidase_NM_dom_sf"/>
</dbReference>
<dbReference type="PANTHER" id="PTHR43884">
    <property type="entry name" value="ACYL-COA DEHYDROGENASE"/>
    <property type="match status" value="1"/>
</dbReference>
<name>A0A382I1V2_9ZZZZ</name>
<dbReference type="Gene3D" id="1.10.540.10">
    <property type="entry name" value="Acyl-CoA dehydrogenase/oxidase, N-terminal domain"/>
    <property type="match status" value="1"/>
</dbReference>
<reference evidence="2" key="1">
    <citation type="submission" date="2018-05" db="EMBL/GenBank/DDBJ databases">
        <authorList>
            <person name="Lanie J.A."/>
            <person name="Ng W.-L."/>
            <person name="Kazmierczak K.M."/>
            <person name="Andrzejewski T.M."/>
            <person name="Davidsen T.M."/>
            <person name="Wayne K.J."/>
            <person name="Tettelin H."/>
            <person name="Glass J.I."/>
            <person name="Rusch D."/>
            <person name="Podicherti R."/>
            <person name="Tsui H.-C.T."/>
            <person name="Winkler M.E."/>
        </authorList>
    </citation>
    <scope>NUCLEOTIDE SEQUENCE</scope>
</reference>
<protein>
    <recommendedName>
        <fullName evidence="1">Acyl-CoA dehydrogenase/oxidase N-terminal domain-containing protein</fullName>
    </recommendedName>
</protein>
<evidence type="ECO:0000259" key="1">
    <source>
        <dbReference type="Pfam" id="PF02771"/>
    </source>
</evidence>
<dbReference type="GO" id="GO:0003995">
    <property type="term" value="F:acyl-CoA dehydrogenase activity"/>
    <property type="evidence" value="ECO:0007669"/>
    <property type="project" value="TreeGrafter"/>
</dbReference>
<dbReference type="AlphaFoldDB" id="A0A382I1V2"/>
<gene>
    <name evidence="2" type="ORF">METZ01_LOCUS246518</name>
</gene>
<organism evidence="2">
    <name type="scientific">marine metagenome</name>
    <dbReference type="NCBI Taxonomy" id="408172"/>
    <lineage>
        <taxon>unclassified sequences</taxon>
        <taxon>metagenomes</taxon>
        <taxon>ecological metagenomes</taxon>
    </lineage>
</organism>
<dbReference type="GO" id="GO:0050660">
    <property type="term" value="F:flavin adenine dinucleotide binding"/>
    <property type="evidence" value="ECO:0007669"/>
    <property type="project" value="InterPro"/>
</dbReference>
<accession>A0A382I1V2</accession>
<dbReference type="PANTHER" id="PTHR43884:SF12">
    <property type="entry name" value="ISOVALERYL-COA DEHYDROGENASE, MITOCHONDRIAL-RELATED"/>
    <property type="match status" value="1"/>
</dbReference>
<dbReference type="InterPro" id="IPR037069">
    <property type="entry name" value="AcylCoA_DH/ox_N_sf"/>
</dbReference>
<feature type="domain" description="Acyl-CoA dehydrogenase/oxidase N-terminal" evidence="1">
    <location>
        <begin position="38"/>
        <end position="116"/>
    </location>
</feature>